<gene>
    <name evidence="3" type="ORF">AB6A40_005282</name>
</gene>
<evidence type="ECO:0000313" key="4">
    <source>
        <dbReference type="Proteomes" id="UP001608902"/>
    </source>
</evidence>
<keyword evidence="1" id="KW-0175">Coiled coil</keyword>
<feature type="transmembrane region" description="Helical" evidence="2">
    <location>
        <begin position="231"/>
        <end position="252"/>
    </location>
</feature>
<feature type="transmembrane region" description="Helical" evidence="2">
    <location>
        <begin position="199"/>
        <end position="219"/>
    </location>
</feature>
<sequence length="265" mass="31498">MYVYINIIHFPLRLLPFQIQKVFLHESSLYKEKLKLDKLHALWPPNVSFAICLAHISIVYSLYRFCLTPQNLLSSWIRLKRDLRKIVKDFWEREASTLNDRYERKNAETIRPVQKEICSTKQSKMEEAAAKQLENDEQQRELELDGYRDGRRCWKIAETDFTQCIKEGAKISEREVLMRTTKESKCGIRCRFVSELTNVNVGFLTFIAFSLSISVTLCTMHIRMMSDMNHVVIFLFWMHNLLIYLLVMFITFEKDQSECLKMKED</sequence>
<proteinExistence type="predicted"/>
<dbReference type="EMBL" id="JBGFUD010003307">
    <property type="protein sequence ID" value="MFH4978573.1"/>
    <property type="molecule type" value="Genomic_DNA"/>
</dbReference>
<keyword evidence="2" id="KW-1133">Transmembrane helix</keyword>
<accession>A0ABD6EF50</accession>
<name>A0ABD6EF50_9BILA</name>
<dbReference type="Proteomes" id="UP001608902">
    <property type="component" value="Unassembled WGS sequence"/>
</dbReference>
<keyword evidence="2" id="KW-0472">Membrane</keyword>
<keyword evidence="4" id="KW-1185">Reference proteome</keyword>
<comment type="caution">
    <text evidence="3">The sequence shown here is derived from an EMBL/GenBank/DDBJ whole genome shotgun (WGS) entry which is preliminary data.</text>
</comment>
<organism evidence="3 4">
    <name type="scientific">Gnathostoma spinigerum</name>
    <dbReference type="NCBI Taxonomy" id="75299"/>
    <lineage>
        <taxon>Eukaryota</taxon>
        <taxon>Metazoa</taxon>
        <taxon>Ecdysozoa</taxon>
        <taxon>Nematoda</taxon>
        <taxon>Chromadorea</taxon>
        <taxon>Rhabditida</taxon>
        <taxon>Spirurina</taxon>
        <taxon>Gnathostomatomorpha</taxon>
        <taxon>Gnathostomatoidea</taxon>
        <taxon>Gnathostomatidae</taxon>
        <taxon>Gnathostoma</taxon>
    </lineage>
</organism>
<evidence type="ECO:0000256" key="1">
    <source>
        <dbReference type="SAM" id="Coils"/>
    </source>
</evidence>
<feature type="coiled-coil region" evidence="1">
    <location>
        <begin position="88"/>
        <end position="141"/>
    </location>
</feature>
<reference evidence="3 4" key="1">
    <citation type="submission" date="2024-08" db="EMBL/GenBank/DDBJ databases">
        <title>Gnathostoma spinigerum genome.</title>
        <authorList>
            <person name="Gonzalez-Bertolin B."/>
            <person name="Monzon S."/>
            <person name="Zaballos A."/>
            <person name="Jimenez P."/>
            <person name="Dekumyoy P."/>
            <person name="Varona S."/>
            <person name="Cuesta I."/>
            <person name="Sumanam S."/>
            <person name="Adisakwattana P."/>
            <person name="Gasser R.B."/>
            <person name="Hernandez-Gonzalez A."/>
            <person name="Young N.D."/>
            <person name="Perteguer M.J."/>
        </authorList>
    </citation>
    <scope>NUCLEOTIDE SEQUENCE [LARGE SCALE GENOMIC DNA]</scope>
    <source>
        <strain evidence="3">AL3</strain>
        <tissue evidence="3">Liver</tissue>
    </source>
</reference>
<feature type="transmembrane region" description="Helical" evidence="2">
    <location>
        <begin position="41"/>
        <end position="63"/>
    </location>
</feature>
<keyword evidence="2" id="KW-0812">Transmembrane</keyword>
<dbReference type="AlphaFoldDB" id="A0ABD6EF50"/>
<protein>
    <submittedName>
        <fullName evidence="3">Uncharacterized protein</fullName>
    </submittedName>
</protein>
<evidence type="ECO:0000256" key="2">
    <source>
        <dbReference type="SAM" id="Phobius"/>
    </source>
</evidence>
<evidence type="ECO:0000313" key="3">
    <source>
        <dbReference type="EMBL" id="MFH4978573.1"/>
    </source>
</evidence>